<dbReference type="EMBL" id="AP028910">
    <property type="protein sequence ID" value="BES91368.1"/>
    <property type="molecule type" value="Genomic_DNA"/>
</dbReference>
<proteinExistence type="predicted"/>
<protein>
    <submittedName>
        <fullName evidence="3">Uncharacterized protein</fullName>
    </submittedName>
</protein>
<name>A0ABN7AH53_9HEMI</name>
<keyword evidence="2" id="KW-0472">Membrane</keyword>
<organism evidence="3 4">
    <name type="scientific">Nesidiocoris tenuis</name>
    <dbReference type="NCBI Taxonomy" id="355587"/>
    <lineage>
        <taxon>Eukaryota</taxon>
        <taxon>Metazoa</taxon>
        <taxon>Ecdysozoa</taxon>
        <taxon>Arthropoda</taxon>
        <taxon>Hexapoda</taxon>
        <taxon>Insecta</taxon>
        <taxon>Pterygota</taxon>
        <taxon>Neoptera</taxon>
        <taxon>Paraneoptera</taxon>
        <taxon>Hemiptera</taxon>
        <taxon>Heteroptera</taxon>
        <taxon>Panheteroptera</taxon>
        <taxon>Cimicomorpha</taxon>
        <taxon>Miridae</taxon>
        <taxon>Dicyphina</taxon>
        <taxon>Nesidiocoris</taxon>
    </lineage>
</organism>
<feature type="transmembrane region" description="Helical" evidence="2">
    <location>
        <begin position="45"/>
        <end position="65"/>
    </location>
</feature>
<feature type="transmembrane region" description="Helical" evidence="2">
    <location>
        <begin position="72"/>
        <end position="91"/>
    </location>
</feature>
<keyword evidence="4" id="KW-1185">Reference proteome</keyword>
<dbReference type="Proteomes" id="UP001307889">
    <property type="component" value="Chromosome 2"/>
</dbReference>
<keyword evidence="2" id="KW-0812">Transmembrane</keyword>
<reference evidence="3 4" key="1">
    <citation type="submission" date="2023-09" db="EMBL/GenBank/DDBJ databases">
        <title>Nesidiocoris tenuis whole genome shotgun sequence.</title>
        <authorList>
            <person name="Shibata T."/>
            <person name="Shimoda M."/>
            <person name="Kobayashi T."/>
            <person name="Uehara T."/>
        </authorList>
    </citation>
    <scope>NUCLEOTIDE SEQUENCE [LARGE SCALE GENOMIC DNA]</scope>
    <source>
        <strain evidence="3 4">Japan</strain>
    </source>
</reference>
<evidence type="ECO:0000256" key="1">
    <source>
        <dbReference type="SAM" id="MobiDB-lite"/>
    </source>
</evidence>
<feature type="region of interest" description="Disordered" evidence="1">
    <location>
        <begin position="1"/>
        <end position="22"/>
    </location>
</feature>
<evidence type="ECO:0000313" key="4">
    <source>
        <dbReference type="Proteomes" id="UP001307889"/>
    </source>
</evidence>
<keyword evidence="2" id="KW-1133">Transmembrane helix</keyword>
<sequence length="105" mass="11239">MFPGPVIARTEFRPPRTDSCPQSPLIPAAGTAALNYFQEANPGGIPAYVALSLASVSLAPAIFLARPLTHTLTPSVFLILVIIALFFESFVRFSPVSANVIKQQL</sequence>
<gene>
    <name evidence="3" type="ORF">NTJ_04176</name>
</gene>
<accession>A0ABN7AH53</accession>
<evidence type="ECO:0000256" key="2">
    <source>
        <dbReference type="SAM" id="Phobius"/>
    </source>
</evidence>
<evidence type="ECO:0000313" key="3">
    <source>
        <dbReference type="EMBL" id="BES91368.1"/>
    </source>
</evidence>